<gene>
    <name evidence="1" type="ORF">SAMN04490355_105926</name>
</gene>
<reference evidence="2" key="1">
    <citation type="submission" date="2016-10" db="EMBL/GenBank/DDBJ databases">
        <authorList>
            <person name="Varghese N."/>
            <person name="Submissions S."/>
        </authorList>
    </citation>
    <scope>NUCLEOTIDE SEQUENCE [LARGE SCALE GENOMIC DNA]</scope>
    <source>
        <strain evidence="2">DSM 13327</strain>
    </source>
</reference>
<dbReference type="STRING" id="1123291.SAMN04490355_105926"/>
<dbReference type="RefSeq" id="WP_090943024.1">
    <property type="nucleotide sequence ID" value="NZ_FOTS01000059.1"/>
</dbReference>
<dbReference type="Pfam" id="PF20012">
    <property type="entry name" value="GAP1-N1"/>
    <property type="match status" value="1"/>
</dbReference>
<dbReference type="EMBL" id="FOTS01000059">
    <property type="protein sequence ID" value="SFM24046.1"/>
    <property type="molecule type" value="Genomic_DNA"/>
</dbReference>
<keyword evidence="2" id="KW-1185">Reference proteome</keyword>
<protein>
    <submittedName>
        <fullName evidence="1">Uncharacterized protein</fullName>
    </submittedName>
</protein>
<dbReference type="AlphaFoldDB" id="A0A1I4P8Z0"/>
<name>A0A1I4P8Z0_9FIRM</name>
<sequence length="637" mass="75591">MINDFIEIEQTLHGYFNGHHMLASSVQLSSRSEKTMDVLSDLSGPEMNKDFVEYITGYPLQDDQYYVIAKTWYATEMKRPGCVWTHSLLIKLEDLKRVQFCKHFLDLFIRPTVEFDKYLYSNKLKLDLSNTNSDINNLSRFKLEFLIWSIFNHNEAVLISANTSLDYTTEIIFLWKIYSDVFCNKFSFCTGSLANRKIRDKLFDLQFVPYPLAKSISRTARNSIVLENPKNKYPLWVEEITNKILSQGNKEFEDFITIFGLEYNQKKYFKKFAELYIDITRGFDKLNALFLSIDQNFDEYDSNIIKNVTVNILINNINIGWFGNKEFSDLFIELCTETNIVNLNFDIMKLYSNIEKIWLEDKIVIQKIFKKLINNNTNELGQYFINFCASLITPSMLPEFTNLDIRTCNILISINYELALCIDLWHQTEEFQLRIIDCLKNKEISYELSVKLINIILNNSEVELYDQLYELFNNRALHGLFGWSIKTDYNNKQKIKFWLCKKHPYEYIKLLSEAQIPFDPEFLLLLISVLDPYSKTVLQFGKKPWEFSLNQIDLNEIEDYYKSKIVHFFLPIILLTDDKFSVDIVNFIFKYAYNKLYKQEFDNVQWAKLEPFLPQLTWYNNWDKCKRLKKALKAKGY</sequence>
<dbReference type="OrthoDB" id="252376at2"/>
<proteinExistence type="predicted"/>
<evidence type="ECO:0000313" key="2">
    <source>
        <dbReference type="Proteomes" id="UP000199520"/>
    </source>
</evidence>
<evidence type="ECO:0000313" key="1">
    <source>
        <dbReference type="EMBL" id="SFM24046.1"/>
    </source>
</evidence>
<dbReference type="Proteomes" id="UP000199520">
    <property type="component" value="Unassembled WGS sequence"/>
</dbReference>
<accession>A0A1I4P8Z0</accession>
<organism evidence="1 2">
    <name type="scientific">Pelosinus propionicus DSM 13327</name>
    <dbReference type="NCBI Taxonomy" id="1123291"/>
    <lineage>
        <taxon>Bacteria</taxon>
        <taxon>Bacillati</taxon>
        <taxon>Bacillota</taxon>
        <taxon>Negativicutes</taxon>
        <taxon>Selenomonadales</taxon>
        <taxon>Sporomusaceae</taxon>
        <taxon>Pelosinus</taxon>
    </lineage>
</organism>